<comment type="caution">
    <text evidence="3">The sequence shown here is derived from an EMBL/GenBank/DDBJ whole genome shotgun (WGS) entry which is preliminary data.</text>
</comment>
<evidence type="ECO:0000256" key="1">
    <source>
        <dbReference type="ARBA" id="ARBA00008779"/>
    </source>
</evidence>
<dbReference type="PANTHER" id="PTHR42693">
    <property type="entry name" value="ARYLSULFATASE FAMILY MEMBER"/>
    <property type="match status" value="1"/>
</dbReference>
<dbReference type="GO" id="GO:0004065">
    <property type="term" value="F:arylsulfatase activity"/>
    <property type="evidence" value="ECO:0007669"/>
    <property type="project" value="TreeGrafter"/>
</dbReference>
<protein>
    <submittedName>
        <fullName evidence="3">Putative sulfatase</fullName>
    </submittedName>
</protein>
<keyword evidence="4" id="KW-1185">Reference proteome</keyword>
<dbReference type="AlphaFoldDB" id="M0N541"/>
<gene>
    <name evidence="3" type="ORF">C450_11751</name>
</gene>
<dbReference type="InterPro" id="IPR017850">
    <property type="entry name" value="Alkaline_phosphatase_core_sf"/>
</dbReference>
<sequence length="488" mass="55473">MEIESGRYNILLIVWDTVRADFTTPYQTDINTTPTLANFAEEGLLFENAYSASNWTGTSHGALFSGQYPTQSGVIGVDNQNLPADRSTLLEIVHEQGYRTFFGASNSHLRSEYGYGRGADTYLNPSVPSVKEGHKHLNQILMDSTVRASMRQQLFAGRDNQAKYTARRFLEFIKNKESATPWFGFLNFLTAHHPYDPPRPYKRYFDRDLSRPRSNWQDYFGIGEETHDEFSIERLTTLSEKYPVFADEFSPIPGEWSTIRSWYAGAIRYLDDLTAALRDRLQVENEWNDTVIIITSDHGEYFGECGLEKHNFGLDDPVVKIPMVFRIPPSLQNEIQDDGSPLVSLIDLYPTICHIAGGEPPAGTTGVDLLSQPLASDTDRFICSEVAKKPTDAIERRHEGFTDHPKNQGRQAIRTVDGVIEFVQNGETHTWGWNSDLSNIDRDMSRSDLIEDYQESRDIELGSLPEDIGVHPIYGNEQRERLKHLGYL</sequence>
<organism evidence="3 4">
    <name type="scientific">Halococcus salifodinae DSM 8989</name>
    <dbReference type="NCBI Taxonomy" id="1227456"/>
    <lineage>
        <taxon>Archaea</taxon>
        <taxon>Methanobacteriati</taxon>
        <taxon>Methanobacteriota</taxon>
        <taxon>Stenosarchaea group</taxon>
        <taxon>Halobacteria</taxon>
        <taxon>Halobacteriales</taxon>
        <taxon>Halococcaceae</taxon>
        <taxon>Halococcus</taxon>
    </lineage>
</organism>
<comment type="similarity">
    <text evidence="1">Belongs to the sulfatase family.</text>
</comment>
<evidence type="ECO:0000259" key="2">
    <source>
        <dbReference type="Pfam" id="PF00884"/>
    </source>
</evidence>
<dbReference type="PANTHER" id="PTHR42693:SF33">
    <property type="entry name" value="ARYLSULFATASE"/>
    <property type="match status" value="1"/>
</dbReference>
<proteinExistence type="inferred from homology"/>
<reference evidence="3 4" key="1">
    <citation type="journal article" date="2014" name="PLoS Genet.">
        <title>Phylogenetically driven sequencing of extremely halophilic archaea reveals strategies for static and dynamic osmo-response.</title>
        <authorList>
            <person name="Becker E.A."/>
            <person name="Seitzer P.M."/>
            <person name="Tritt A."/>
            <person name="Larsen D."/>
            <person name="Krusor M."/>
            <person name="Yao A.I."/>
            <person name="Wu D."/>
            <person name="Madern D."/>
            <person name="Eisen J.A."/>
            <person name="Darling A.E."/>
            <person name="Facciotti M.T."/>
        </authorList>
    </citation>
    <scope>NUCLEOTIDE SEQUENCE [LARGE SCALE GENOMIC DNA]</scope>
    <source>
        <strain evidence="3 4">DSM 8989</strain>
    </source>
</reference>
<dbReference type="CDD" id="cd16148">
    <property type="entry name" value="sulfatase_like"/>
    <property type="match status" value="1"/>
</dbReference>
<feature type="domain" description="Sulfatase N-terminal" evidence="2">
    <location>
        <begin position="9"/>
        <end position="357"/>
    </location>
</feature>
<dbReference type="SUPFAM" id="SSF53649">
    <property type="entry name" value="Alkaline phosphatase-like"/>
    <property type="match status" value="1"/>
</dbReference>
<name>M0N541_9EURY</name>
<evidence type="ECO:0000313" key="4">
    <source>
        <dbReference type="Proteomes" id="UP000011625"/>
    </source>
</evidence>
<accession>M0N541</accession>
<evidence type="ECO:0000313" key="3">
    <source>
        <dbReference type="EMBL" id="EMA52244.1"/>
    </source>
</evidence>
<dbReference type="InterPro" id="IPR050738">
    <property type="entry name" value="Sulfatase"/>
</dbReference>
<dbReference type="Pfam" id="PF00884">
    <property type="entry name" value="Sulfatase"/>
    <property type="match status" value="1"/>
</dbReference>
<dbReference type="EMBL" id="AOME01000056">
    <property type="protein sequence ID" value="EMA52244.1"/>
    <property type="molecule type" value="Genomic_DNA"/>
</dbReference>
<dbReference type="PATRIC" id="fig|1227456.3.peg.2387"/>
<dbReference type="InterPro" id="IPR000917">
    <property type="entry name" value="Sulfatase_N"/>
</dbReference>
<dbReference type="Gene3D" id="3.40.720.10">
    <property type="entry name" value="Alkaline Phosphatase, subunit A"/>
    <property type="match status" value="1"/>
</dbReference>
<dbReference type="Proteomes" id="UP000011625">
    <property type="component" value="Unassembled WGS sequence"/>
</dbReference>
<dbReference type="STRING" id="1227456.C450_11751"/>